<evidence type="ECO:0000313" key="3">
    <source>
        <dbReference type="Proteomes" id="UP000667802"/>
    </source>
</evidence>
<reference evidence="3" key="1">
    <citation type="journal article" date="2021" name="Science">
        <title>Hunting the eagle killer: A cyanobacterial neurotoxin causes vacuolar myelinopathy.</title>
        <authorList>
            <person name="Breinlinger S."/>
            <person name="Phillips T.J."/>
            <person name="Haram B.N."/>
            <person name="Mares J."/>
            <person name="Martinez Yerena J.A."/>
            <person name="Hrouzek P."/>
            <person name="Sobotka R."/>
            <person name="Henderson W.M."/>
            <person name="Schmieder P."/>
            <person name="Williams S.M."/>
            <person name="Lauderdale J.D."/>
            <person name="Wilde H.D."/>
            <person name="Gerrin W."/>
            <person name="Kust A."/>
            <person name="Washington J.W."/>
            <person name="Wagner C."/>
            <person name="Geier B."/>
            <person name="Liebeke M."/>
            <person name="Enke H."/>
            <person name="Niedermeyer T.H.J."/>
            <person name="Wilde S.B."/>
        </authorList>
    </citation>
    <scope>NUCLEOTIDE SEQUENCE [LARGE SCALE GENOMIC DNA]</scope>
    <source>
        <strain evidence="3">Thurmond2011</strain>
    </source>
</reference>
<protein>
    <submittedName>
        <fullName evidence="2">PEP-CTERM sorting domain-containing protein</fullName>
    </submittedName>
</protein>
<dbReference type="AlphaFoldDB" id="A0AAP5II79"/>
<gene>
    <name evidence="2" type="ORF">G7B40_038070</name>
</gene>
<feature type="chain" id="PRO_5042968602" evidence="1">
    <location>
        <begin position="34"/>
        <end position="270"/>
    </location>
</feature>
<proteinExistence type="predicted"/>
<comment type="caution">
    <text evidence="2">The sequence shown here is derived from an EMBL/GenBank/DDBJ whole genome shotgun (WGS) entry which is preliminary data.</text>
</comment>
<dbReference type="Proteomes" id="UP000667802">
    <property type="component" value="Unassembled WGS sequence"/>
</dbReference>
<keyword evidence="3" id="KW-1185">Reference proteome</keyword>
<dbReference type="NCBIfam" id="NF045504">
    <property type="entry name" value="Xrt_dep_XDD4"/>
    <property type="match status" value="1"/>
</dbReference>
<dbReference type="InterPro" id="IPR054644">
    <property type="entry name" value="Xrt_dep_XDD4"/>
</dbReference>
<accession>A0AAP5II79</accession>
<dbReference type="RefSeq" id="WP_243903092.1">
    <property type="nucleotide sequence ID" value="NZ_JAALHA020000033.1"/>
</dbReference>
<evidence type="ECO:0000256" key="1">
    <source>
        <dbReference type="SAM" id="SignalP"/>
    </source>
</evidence>
<organism evidence="2 3">
    <name type="scientific">Aetokthonos hydrillicola Thurmond2011</name>
    <dbReference type="NCBI Taxonomy" id="2712845"/>
    <lineage>
        <taxon>Bacteria</taxon>
        <taxon>Bacillati</taxon>
        <taxon>Cyanobacteriota</taxon>
        <taxon>Cyanophyceae</taxon>
        <taxon>Nostocales</taxon>
        <taxon>Hapalosiphonaceae</taxon>
        <taxon>Aetokthonos</taxon>
    </lineage>
</organism>
<dbReference type="EMBL" id="JAALHA020000033">
    <property type="protein sequence ID" value="MDR9900315.1"/>
    <property type="molecule type" value="Genomic_DNA"/>
</dbReference>
<keyword evidence="1" id="KW-0732">Signal</keyword>
<feature type="signal peptide" evidence="1">
    <location>
        <begin position="1"/>
        <end position="33"/>
    </location>
</feature>
<name>A0AAP5II79_9CYAN</name>
<sequence length="270" mass="28473">MYTPDSKKIIGYISSTLSLLALLTVGQMSKANAASISFSATGTNNYDQKIHNDLGASVVFDDSLNPGKLTVSLTNNQSVSLPSDILTAVFWDYNGSALNLSLSSATAPQVTTLDTKTTTNQVNLLNVNSSTTDPVKEWAFAYKGAGLNRGTGDSAVNQHYGLSTAGLNIFSFPKTGQQMNYGIIGGYNSDANPTVQGGTFINNSATFVLSGLPTNFDIQKIGNIRFQYGTDLKEPSTSPQKVPESSTAKAVGLFALIGLGLKKKVAVALH</sequence>
<evidence type="ECO:0000313" key="2">
    <source>
        <dbReference type="EMBL" id="MDR9900315.1"/>
    </source>
</evidence>